<dbReference type="Proteomes" id="UP001055102">
    <property type="component" value="Unassembled WGS sequence"/>
</dbReference>
<dbReference type="EMBL" id="BPQR01000011">
    <property type="protein sequence ID" value="GJE05435.1"/>
    <property type="molecule type" value="Genomic_DNA"/>
</dbReference>
<organism evidence="1 2">
    <name type="scientific">Methylobacterium jeotgali</name>
    <dbReference type="NCBI Taxonomy" id="381630"/>
    <lineage>
        <taxon>Bacteria</taxon>
        <taxon>Pseudomonadati</taxon>
        <taxon>Pseudomonadota</taxon>
        <taxon>Alphaproteobacteria</taxon>
        <taxon>Hyphomicrobiales</taxon>
        <taxon>Methylobacteriaceae</taxon>
        <taxon>Methylobacterium</taxon>
    </lineage>
</organism>
<proteinExistence type="predicted"/>
<evidence type="ECO:0008006" key="3">
    <source>
        <dbReference type="Google" id="ProtNLM"/>
    </source>
</evidence>
<protein>
    <recommendedName>
        <fullName evidence="3">Class I SAM-dependent methyltransferase</fullName>
    </recommendedName>
</protein>
<keyword evidence="2" id="KW-1185">Reference proteome</keyword>
<accession>A0ABQ4SU72</accession>
<evidence type="ECO:0000313" key="2">
    <source>
        <dbReference type="Proteomes" id="UP001055102"/>
    </source>
</evidence>
<reference evidence="1" key="2">
    <citation type="submission" date="2021-08" db="EMBL/GenBank/DDBJ databases">
        <authorList>
            <person name="Tani A."/>
            <person name="Ola A."/>
            <person name="Ogura Y."/>
            <person name="Katsura K."/>
            <person name="Hayashi T."/>
        </authorList>
    </citation>
    <scope>NUCLEOTIDE SEQUENCE</scope>
    <source>
        <strain evidence="1">LMG 23639</strain>
    </source>
</reference>
<evidence type="ECO:0000313" key="1">
    <source>
        <dbReference type="EMBL" id="GJE05435.1"/>
    </source>
</evidence>
<name>A0ABQ4SU72_9HYPH</name>
<comment type="caution">
    <text evidence="1">The sequence shown here is derived from an EMBL/GenBank/DDBJ whole genome shotgun (WGS) entry which is preliminary data.</text>
</comment>
<gene>
    <name evidence="1" type="ORF">AOPFMNJM_0735</name>
</gene>
<sequence>MLADLFHILTTPAPAAMRRLGYVAESVALRSRSRRCRRAWAPHLERTRSVILAASDGLPHRRTVAVLGSGLLDDVPVKGLAERFERVLLVDAVHPWATRLAVRRWANVRLVHADLSGAAELLLGKSSSLSDPLAVLRGETDLDLVVSANLLSQLPILPLDACERPGGPRRPDLGREIVAAHLAALSSLEARVCLVTDVSETELDREGRVTDRLDLMHGVPMPEPDQVWDWELAPFGEVARHRRILHRVHAYPDWTRRVPA</sequence>
<dbReference type="RefSeq" id="WP_238274121.1">
    <property type="nucleotide sequence ID" value="NZ_BPQR01000011.1"/>
</dbReference>
<reference evidence="1" key="1">
    <citation type="journal article" date="2021" name="Front. Microbiol.">
        <title>Comprehensive Comparative Genomics and Phenotyping of Methylobacterium Species.</title>
        <authorList>
            <person name="Alessa O."/>
            <person name="Ogura Y."/>
            <person name="Fujitani Y."/>
            <person name="Takami H."/>
            <person name="Hayashi T."/>
            <person name="Sahin N."/>
            <person name="Tani A."/>
        </authorList>
    </citation>
    <scope>NUCLEOTIDE SEQUENCE</scope>
    <source>
        <strain evidence="1">LMG 23639</strain>
    </source>
</reference>